<protein>
    <recommendedName>
        <fullName evidence="4">Transcription factor domain-containing protein</fullName>
    </recommendedName>
</protein>
<dbReference type="VEuPathDB" id="FungiDB:DIURU_004818"/>
<dbReference type="EMBL" id="SWFT01000149">
    <property type="protein sequence ID" value="KAA8897965.1"/>
    <property type="molecule type" value="Genomic_DNA"/>
</dbReference>
<evidence type="ECO:0000313" key="3">
    <source>
        <dbReference type="Proteomes" id="UP000449547"/>
    </source>
</evidence>
<dbReference type="OrthoDB" id="10067394at2759"/>
<keyword evidence="3" id="KW-1185">Reference proteome</keyword>
<feature type="region of interest" description="Disordered" evidence="1">
    <location>
        <begin position="11"/>
        <end position="58"/>
    </location>
</feature>
<evidence type="ECO:0000313" key="2">
    <source>
        <dbReference type="EMBL" id="KAA8897965.1"/>
    </source>
</evidence>
<dbReference type="RefSeq" id="XP_034010222.1">
    <property type="nucleotide sequence ID" value="XM_034157733.1"/>
</dbReference>
<dbReference type="Proteomes" id="UP000449547">
    <property type="component" value="Unassembled WGS sequence"/>
</dbReference>
<feature type="compositionally biased region" description="Low complexity" evidence="1">
    <location>
        <begin position="12"/>
        <end position="29"/>
    </location>
</feature>
<sequence length="660" mass="74887">MKPGYYHATFTPAPVSSVPSAPSAPSIVSDQSYSGSEVADSRYCPTRGSSVSEQPKLGQPLTSAVATTIAAASPISHPPSVSPYDTGAVDDQPWTDRELAKYDLPRWSQMDVVLKLFYKHIHPNHMVLPDRKSFVRRLSLNVDAAVLHSIILNVCLIEDPMFPNVGIKADECYWFSLVDKHWENLNYLSVLLCSTLLCKSTYVRYNLPKLNFYNKLMWGIIDRNKCMEIFNSENYVKSEHVTKRQVYERELLLRLVWSFYINNLVLLRLSRGFPYDRLGNILDDEESKRFESTKLYNQLIVPLSISEFWESQWVLTRHDPRIKELAHVSENCCMVLCARVLENVLDGIVKDNLVDDESTQLDPDIQHSIDTKYMVINHEERLLCFHSFMFNNKLISSAAALLKFSYFMHDIMSFKLFKRDFIKQDGTDTTTNASGGNSQFLPLVADVSVTNMCDFEEYPKIISNFTVDQWRNFVKLFIAAFDFSQLMDPYVAAGQVASNESYDITFGPTVIDDSKYAKWYQNPKLRSKSSAGWSRYGDAALEVSGINLIVLASLAVLTKYIQILPEPTGALKVHLVATNETKTIPEVQAPSCLVDDAKLDNIESKIRSHQDFIKSRIRSSSGPLYLNTLAKLDRIKNYLDEILQSIRTEPSNTGLSGTNP</sequence>
<organism evidence="2 3">
    <name type="scientific">Diutina rugosa</name>
    <name type="common">Yeast</name>
    <name type="synonym">Candida rugosa</name>
    <dbReference type="NCBI Taxonomy" id="5481"/>
    <lineage>
        <taxon>Eukaryota</taxon>
        <taxon>Fungi</taxon>
        <taxon>Dikarya</taxon>
        <taxon>Ascomycota</taxon>
        <taxon>Saccharomycotina</taxon>
        <taxon>Pichiomycetes</taxon>
        <taxon>Debaryomycetaceae</taxon>
        <taxon>Diutina</taxon>
    </lineage>
</organism>
<name>A0A642UM76_DIURU</name>
<proteinExistence type="predicted"/>
<evidence type="ECO:0000256" key="1">
    <source>
        <dbReference type="SAM" id="MobiDB-lite"/>
    </source>
</evidence>
<dbReference type="GeneID" id="54783469"/>
<evidence type="ECO:0008006" key="4">
    <source>
        <dbReference type="Google" id="ProtNLM"/>
    </source>
</evidence>
<reference evidence="2 3" key="1">
    <citation type="submission" date="2019-07" db="EMBL/GenBank/DDBJ databases">
        <title>Genome assembly of two rare yeast pathogens: Diutina rugosa and Trichomonascus ciferrii.</title>
        <authorList>
            <person name="Mixao V."/>
            <person name="Saus E."/>
            <person name="Hansen A."/>
            <person name="Lass-Flor C."/>
            <person name="Gabaldon T."/>
        </authorList>
    </citation>
    <scope>NUCLEOTIDE SEQUENCE [LARGE SCALE GENOMIC DNA]</scope>
    <source>
        <strain evidence="2 3">CBS 613</strain>
    </source>
</reference>
<comment type="caution">
    <text evidence="2">The sequence shown here is derived from an EMBL/GenBank/DDBJ whole genome shotgun (WGS) entry which is preliminary data.</text>
</comment>
<accession>A0A642UM76</accession>
<gene>
    <name evidence="2" type="ORF">DIURU_004818</name>
</gene>
<dbReference type="AlphaFoldDB" id="A0A642UM76"/>